<evidence type="ECO:0000313" key="1">
    <source>
        <dbReference type="EMBL" id="MDR6778530.1"/>
    </source>
</evidence>
<evidence type="ECO:0000313" key="2">
    <source>
        <dbReference type="Proteomes" id="UP001266807"/>
    </source>
</evidence>
<protein>
    <submittedName>
        <fullName evidence="1">Uncharacterized protein</fullName>
    </submittedName>
</protein>
<gene>
    <name evidence="1" type="ORF">J2W98_002807</name>
</gene>
<sequence>MFHIGKEDLHEVFVFNQTLNMDADQASVDIPDRKRPKIEKDSSVSRSISFVTVKDPLQYILVAGRTIKTKDELK</sequence>
<dbReference type="EMBL" id="JAVDUG010000003">
    <property type="protein sequence ID" value="MDR6778530.1"/>
    <property type="molecule type" value="Genomic_DNA"/>
</dbReference>
<proteinExistence type="predicted"/>
<dbReference type="RefSeq" id="WP_053326402.1">
    <property type="nucleotide sequence ID" value="NZ_MRTM01000001.1"/>
</dbReference>
<comment type="caution">
    <text evidence="1">The sequence shown here is derived from an EMBL/GenBank/DDBJ whole genome shotgun (WGS) entry which is preliminary data.</text>
</comment>
<accession>A0ABU1QH04</accession>
<reference evidence="1 2" key="1">
    <citation type="submission" date="2023-07" db="EMBL/GenBank/DDBJ databases">
        <title>Sorghum-associated microbial communities from plants grown in Nebraska, USA.</title>
        <authorList>
            <person name="Schachtman D."/>
        </authorList>
    </citation>
    <scope>NUCLEOTIDE SEQUENCE [LARGE SCALE GENOMIC DNA]</scope>
    <source>
        <strain evidence="1 2">BE143</strain>
    </source>
</reference>
<dbReference type="Proteomes" id="UP001266807">
    <property type="component" value="Unassembled WGS sequence"/>
</dbReference>
<keyword evidence="2" id="KW-1185">Reference proteome</keyword>
<name>A0ABU1QH04_9BACL</name>
<organism evidence="1 2">
    <name type="scientific">Paenibacillus peoriae</name>
    <dbReference type="NCBI Taxonomy" id="59893"/>
    <lineage>
        <taxon>Bacteria</taxon>
        <taxon>Bacillati</taxon>
        <taxon>Bacillota</taxon>
        <taxon>Bacilli</taxon>
        <taxon>Bacillales</taxon>
        <taxon>Paenibacillaceae</taxon>
        <taxon>Paenibacillus</taxon>
    </lineage>
</organism>